<dbReference type="GO" id="GO:0005634">
    <property type="term" value="C:nucleus"/>
    <property type="evidence" value="ECO:0007669"/>
    <property type="project" value="UniProtKB-SubCell"/>
</dbReference>
<sequence>MREPSEDQGGRGEQRCCVSSDAEGRTLVSFPEFSHPLSIRPVPESFFHLESFDSEHTGTVMAQVGRAEIPVPPSQEPENTKWFNWLAQPSSPVSSRVAVEGSRVSLEPRVSPGISEFRPPQRAKLPPSLPAREITPGDSHQIDTRQSEDTGELLSSSDSSKILYRYEELGNITTEVEGQKEDCAASDGRRAVSRTKPPDSSDHQPRLTEQQVYAEPDGPDPEEAWRSFVFGNDDDSDAVGKAAFEEAKHDATWSNQPPPSPVSHDKALQSDGNSNMATVGTFSTCCDNETSRNTESYSAIEMSGSLEATYFPSSTGTGFNVTETSNDSAHDSNIGVIAGSSTIPDNESPMDLSESDRSATFADTSTSASHAAAASVTTSMVVATESSEPGRSVAHFRFSQPKVFVGSRSKQTQTERAVGPSLGITLNRKGRGRPRKRANDGRADIRALPNYSSDPIEDYDDEGSVRKKDRKASKSLFQKLELV</sequence>
<feature type="compositionally biased region" description="Basic and acidic residues" evidence="3">
    <location>
        <begin position="177"/>
        <end position="206"/>
    </location>
</feature>
<proteinExistence type="predicted"/>
<dbReference type="eggNOG" id="ENOG502SVDD">
    <property type="taxonomic scope" value="Eukaryota"/>
</dbReference>
<protein>
    <submittedName>
        <fullName evidence="4">Uncharacterized protein</fullName>
    </submittedName>
</protein>
<dbReference type="EMBL" id="CP003003">
    <property type="protein sequence ID" value="AEO56942.1"/>
    <property type="molecule type" value="Genomic_DNA"/>
</dbReference>
<dbReference type="Proteomes" id="UP000007322">
    <property type="component" value="Chromosome 2"/>
</dbReference>
<evidence type="ECO:0000313" key="5">
    <source>
        <dbReference type="Proteomes" id="UP000007322"/>
    </source>
</evidence>
<keyword evidence="2" id="KW-0539">Nucleus</keyword>
<feature type="region of interest" description="Disordered" evidence="3">
    <location>
        <begin position="109"/>
        <end position="159"/>
    </location>
</feature>
<evidence type="ECO:0000256" key="2">
    <source>
        <dbReference type="ARBA" id="ARBA00023242"/>
    </source>
</evidence>
<gene>
    <name evidence="4" type="ORF">MYCTH_46784</name>
</gene>
<dbReference type="InterPro" id="IPR000637">
    <property type="entry name" value="HMGI/Y_DNA-bd_CS"/>
</dbReference>
<dbReference type="InParanoid" id="G2Q7T3"/>
<comment type="subcellular location">
    <subcellularLocation>
        <location evidence="1">Nucleus</location>
    </subcellularLocation>
</comment>
<dbReference type="VEuPathDB" id="FungiDB:MYCTH_46784"/>
<organism evidence="4 5">
    <name type="scientific">Thermothelomyces thermophilus (strain ATCC 42464 / BCRC 31852 / DSM 1799)</name>
    <name type="common">Sporotrichum thermophile</name>
    <dbReference type="NCBI Taxonomy" id="573729"/>
    <lineage>
        <taxon>Eukaryota</taxon>
        <taxon>Fungi</taxon>
        <taxon>Dikarya</taxon>
        <taxon>Ascomycota</taxon>
        <taxon>Pezizomycotina</taxon>
        <taxon>Sordariomycetes</taxon>
        <taxon>Sordariomycetidae</taxon>
        <taxon>Sordariales</taxon>
        <taxon>Chaetomiaceae</taxon>
        <taxon>Thermothelomyces</taxon>
    </lineage>
</organism>
<reference evidence="4 5" key="1">
    <citation type="journal article" date="2011" name="Nat. Biotechnol.">
        <title>Comparative genomic analysis of the thermophilic biomass-degrading fungi Myceliophthora thermophila and Thielavia terrestris.</title>
        <authorList>
            <person name="Berka R.M."/>
            <person name="Grigoriev I.V."/>
            <person name="Otillar R."/>
            <person name="Salamov A."/>
            <person name="Grimwood J."/>
            <person name="Reid I."/>
            <person name="Ishmael N."/>
            <person name="John T."/>
            <person name="Darmond C."/>
            <person name="Moisan M.-C."/>
            <person name="Henrissat B."/>
            <person name="Coutinho P.M."/>
            <person name="Lombard V."/>
            <person name="Natvig D.O."/>
            <person name="Lindquist E."/>
            <person name="Schmutz J."/>
            <person name="Lucas S."/>
            <person name="Harris P."/>
            <person name="Powlowski J."/>
            <person name="Bellemare A."/>
            <person name="Taylor D."/>
            <person name="Butler G."/>
            <person name="de Vries R.P."/>
            <person name="Allijn I.E."/>
            <person name="van den Brink J."/>
            <person name="Ushinsky S."/>
            <person name="Storms R."/>
            <person name="Powell A.J."/>
            <person name="Paulsen I.T."/>
            <person name="Elbourne L.D.H."/>
            <person name="Baker S.E."/>
            <person name="Magnuson J."/>
            <person name="LaBoissiere S."/>
            <person name="Clutterbuck A.J."/>
            <person name="Martinez D."/>
            <person name="Wogulis M."/>
            <person name="de Leon A.L."/>
            <person name="Rey M.W."/>
            <person name="Tsang A."/>
        </authorList>
    </citation>
    <scope>NUCLEOTIDE SEQUENCE [LARGE SCALE GENOMIC DNA]</scope>
    <source>
        <strain evidence="5">ATCC 42464 / BCRC 31852 / DSM 1799</strain>
    </source>
</reference>
<dbReference type="GO" id="GO:0006355">
    <property type="term" value="P:regulation of DNA-templated transcription"/>
    <property type="evidence" value="ECO:0007669"/>
    <property type="project" value="InterPro"/>
</dbReference>
<dbReference type="PROSITE" id="PS00354">
    <property type="entry name" value="HMGI_Y"/>
    <property type="match status" value="1"/>
</dbReference>
<dbReference type="KEGG" id="mtm:MYCTH_46784"/>
<dbReference type="GeneID" id="11512240"/>
<dbReference type="AlphaFoldDB" id="G2Q7T3"/>
<feature type="region of interest" description="Disordered" evidence="3">
    <location>
        <begin position="405"/>
        <end position="471"/>
    </location>
</feature>
<keyword evidence="5" id="KW-1185">Reference proteome</keyword>
<evidence type="ECO:0000256" key="3">
    <source>
        <dbReference type="SAM" id="MobiDB-lite"/>
    </source>
</evidence>
<feature type="region of interest" description="Disordered" evidence="3">
    <location>
        <begin position="177"/>
        <end position="275"/>
    </location>
</feature>
<dbReference type="OrthoDB" id="5426563at2759"/>
<name>G2Q7T3_THET4</name>
<dbReference type="HOGENOM" id="CLU_586873_0_0_1"/>
<dbReference type="RefSeq" id="XP_003662187.1">
    <property type="nucleotide sequence ID" value="XM_003662139.1"/>
</dbReference>
<evidence type="ECO:0000256" key="1">
    <source>
        <dbReference type="ARBA" id="ARBA00004123"/>
    </source>
</evidence>
<evidence type="ECO:0000313" key="4">
    <source>
        <dbReference type="EMBL" id="AEO56942.1"/>
    </source>
</evidence>
<accession>G2Q7T3</accession>
<feature type="region of interest" description="Disordered" evidence="3">
    <location>
        <begin position="321"/>
        <end position="364"/>
    </location>
</feature>
<dbReference type="OMA" id="SCATCEE"/>